<evidence type="ECO:0000313" key="10">
    <source>
        <dbReference type="Proteomes" id="UP000007434"/>
    </source>
</evidence>
<comment type="similarity">
    <text evidence="1 7">Belongs to the acylphosphatase family.</text>
</comment>
<evidence type="ECO:0000259" key="8">
    <source>
        <dbReference type="PROSITE" id="PS51160"/>
    </source>
</evidence>
<keyword evidence="5 6" id="KW-0378">Hydrolase</keyword>
<evidence type="ECO:0000256" key="2">
    <source>
        <dbReference type="ARBA" id="ARBA00012150"/>
    </source>
</evidence>
<protein>
    <recommendedName>
        <fullName evidence="3 5">Acylphosphatase</fullName>
        <ecNumber evidence="2 5">3.6.1.7</ecNumber>
    </recommendedName>
</protein>
<dbReference type="SUPFAM" id="SSF54975">
    <property type="entry name" value="Acylphosphatase/BLUF domain-like"/>
    <property type="match status" value="1"/>
</dbReference>
<dbReference type="PROSITE" id="PS00150">
    <property type="entry name" value="ACYLPHOSPHATASE_1"/>
    <property type="match status" value="1"/>
</dbReference>
<comment type="catalytic activity">
    <reaction evidence="4 5 6">
        <text>an acyl phosphate + H2O = a carboxylate + phosphate + H(+)</text>
        <dbReference type="Rhea" id="RHEA:14965"/>
        <dbReference type="ChEBI" id="CHEBI:15377"/>
        <dbReference type="ChEBI" id="CHEBI:15378"/>
        <dbReference type="ChEBI" id="CHEBI:29067"/>
        <dbReference type="ChEBI" id="CHEBI:43474"/>
        <dbReference type="ChEBI" id="CHEBI:59918"/>
        <dbReference type="EC" id="3.6.1.7"/>
    </reaction>
</comment>
<feature type="active site" evidence="5">
    <location>
        <position position="22"/>
    </location>
</feature>
<dbReference type="InterPro" id="IPR020456">
    <property type="entry name" value="Acylphosphatase"/>
</dbReference>
<evidence type="ECO:0000256" key="3">
    <source>
        <dbReference type="ARBA" id="ARBA00015991"/>
    </source>
</evidence>
<dbReference type="GO" id="GO:0003998">
    <property type="term" value="F:acylphosphatase activity"/>
    <property type="evidence" value="ECO:0007669"/>
    <property type="project" value="UniProtKB-EC"/>
</dbReference>
<dbReference type="HOGENOM" id="CLU_141932_3_2_9"/>
<dbReference type="Pfam" id="PF00708">
    <property type="entry name" value="Acylphosphatase"/>
    <property type="match status" value="1"/>
</dbReference>
<dbReference type="AlphaFoldDB" id="E4RKR0"/>
<dbReference type="PRINTS" id="PR00112">
    <property type="entry name" value="ACYLPHPHTASE"/>
</dbReference>
<evidence type="ECO:0000256" key="1">
    <source>
        <dbReference type="ARBA" id="ARBA00005614"/>
    </source>
</evidence>
<dbReference type="PROSITE" id="PS51160">
    <property type="entry name" value="ACYLPHOSPHATASE_3"/>
    <property type="match status" value="1"/>
</dbReference>
<dbReference type="KEGG" id="has:Halsa_1303"/>
<evidence type="ECO:0000256" key="5">
    <source>
        <dbReference type="PROSITE-ProRule" id="PRU00520"/>
    </source>
</evidence>
<gene>
    <name evidence="9" type="ordered locus">Halsa_1303</name>
</gene>
<dbReference type="PANTHER" id="PTHR47268:SF4">
    <property type="entry name" value="ACYLPHOSPHATASE"/>
    <property type="match status" value="1"/>
</dbReference>
<evidence type="ECO:0000256" key="6">
    <source>
        <dbReference type="RuleBase" id="RU000553"/>
    </source>
</evidence>
<evidence type="ECO:0000256" key="7">
    <source>
        <dbReference type="RuleBase" id="RU004168"/>
    </source>
</evidence>
<feature type="active site" evidence="5">
    <location>
        <position position="40"/>
    </location>
</feature>
<accession>E4RKR0</accession>
<dbReference type="EC" id="3.6.1.7" evidence="2 5"/>
<sequence length="93" mass="10751">MAEKDIQKHIYISGRVQGVGFRAFCRSTARTLGIKGWVRNLRDGRVELVIQGQPAKVEKMVENVKEGPSFARVEDIEIKNEECEDFRKFEIRL</sequence>
<dbReference type="STRING" id="656519.Halsa_1303"/>
<evidence type="ECO:0000256" key="4">
    <source>
        <dbReference type="ARBA" id="ARBA00047645"/>
    </source>
</evidence>
<proteinExistence type="inferred from homology"/>
<reference evidence="9 10" key="1">
    <citation type="submission" date="2010-11" db="EMBL/GenBank/DDBJ databases">
        <title>Complete sequence of Halanaerobium sp. sapolanicus.</title>
        <authorList>
            <consortium name="US DOE Joint Genome Institute"/>
            <person name="Lucas S."/>
            <person name="Copeland A."/>
            <person name="Lapidus A."/>
            <person name="Cheng J.-F."/>
            <person name="Bruce D."/>
            <person name="Goodwin L."/>
            <person name="Pitluck S."/>
            <person name="Davenport K."/>
            <person name="Detter J.C."/>
            <person name="Han C."/>
            <person name="Tapia R."/>
            <person name="Land M."/>
            <person name="Hauser L."/>
            <person name="Jeffries C."/>
            <person name="Kyrpides N."/>
            <person name="Ivanova N."/>
            <person name="Mikhailova N."/>
            <person name="Begemann M.B."/>
            <person name="Mormile M.R."/>
            <person name="Wall J.D."/>
            <person name="Elias D.A."/>
            <person name="Woyke T."/>
        </authorList>
    </citation>
    <scope>NUCLEOTIDE SEQUENCE [LARGE SCALE GENOMIC DNA]</scope>
    <source>
        <strain evidence="10">sapolanicus</strain>
    </source>
</reference>
<dbReference type="RefSeq" id="WP_013405811.1">
    <property type="nucleotide sequence ID" value="NC_014654.1"/>
</dbReference>
<reference evidence="9 10" key="2">
    <citation type="journal article" date="2011" name="J. Bacteriol.">
        <title>Complete Genome Sequence of the Haloalkaliphilic, Hydrogen Producing Halanaerobium hydrogenoformans.</title>
        <authorList>
            <person name="Brown S.D."/>
            <person name="Begemann M.B."/>
            <person name="Mormile M.R."/>
            <person name="Wall J.D."/>
            <person name="Han C.S."/>
            <person name="Goodwin L.A."/>
            <person name="Pitluck S."/>
            <person name="Land M.L."/>
            <person name="Hauser L.J."/>
            <person name="Elias D.A."/>
        </authorList>
    </citation>
    <scope>NUCLEOTIDE SEQUENCE [LARGE SCALE GENOMIC DNA]</scope>
    <source>
        <strain evidence="10">sapolanicus</strain>
    </source>
</reference>
<dbReference type="InterPro" id="IPR017968">
    <property type="entry name" value="Acylphosphatase_CS"/>
</dbReference>
<dbReference type="PROSITE" id="PS00151">
    <property type="entry name" value="ACYLPHOSPHATASE_2"/>
    <property type="match status" value="1"/>
</dbReference>
<feature type="domain" description="Acylphosphatase-like" evidence="8">
    <location>
        <begin position="7"/>
        <end position="93"/>
    </location>
</feature>
<evidence type="ECO:0000313" key="9">
    <source>
        <dbReference type="EMBL" id="ADQ14730.1"/>
    </source>
</evidence>
<dbReference type="EMBL" id="CP002304">
    <property type="protein sequence ID" value="ADQ14730.1"/>
    <property type="molecule type" value="Genomic_DNA"/>
</dbReference>
<dbReference type="Gene3D" id="3.30.70.100">
    <property type="match status" value="1"/>
</dbReference>
<dbReference type="eggNOG" id="COG1254">
    <property type="taxonomic scope" value="Bacteria"/>
</dbReference>
<dbReference type="PANTHER" id="PTHR47268">
    <property type="entry name" value="ACYLPHOSPHATASE"/>
    <property type="match status" value="1"/>
</dbReference>
<name>E4RKR0_HALHG</name>
<dbReference type="InterPro" id="IPR036046">
    <property type="entry name" value="Acylphosphatase-like_dom_sf"/>
</dbReference>
<organism evidence="9 10">
    <name type="scientific">Halanaerobium hydrogeniformans</name>
    <name type="common">Halanaerobium sp. (strain sapolanicus)</name>
    <dbReference type="NCBI Taxonomy" id="656519"/>
    <lineage>
        <taxon>Bacteria</taxon>
        <taxon>Bacillati</taxon>
        <taxon>Bacillota</taxon>
        <taxon>Clostridia</taxon>
        <taxon>Halanaerobiales</taxon>
        <taxon>Halanaerobiaceae</taxon>
        <taxon>Halanaerobium</taxon>
    </lineage>
</organism>
<keyword evidence="10" id="KW-1185">Reference proteome</keyword>
<dbReference type="InterPro" id="IPR001792">
    <property type="entry name" value="Acylphosphatase-like_dom"/>
</dbReference>
<dbReference type="OrthoDB" id="9808093at2"/>
<dbReference type="Proteomes" id="UP000007434">
    <property type="component" value="Chromosome"/>
</dbReference>